<gene>
    <name evidence="1" type="ORF">IHE45_15G032900</name>
</gene>
<name>A0ACB7UKF2_DIOAL</name>
<reference evidence="2" key="1">
    <citation type="journal article" date="2022" name="Nat. Commun.">
        <title>Chromosome evolution and the genetic basis of agronomically important traits in greater yam.</title>
        <authorList>
            <person name="Bredeson J.V."/>
            <person name="Lyons J.B."/>
            <person name="Oniyinde I.O."/>
            <person name="Okereke N.R."/>
            <person name="Kolade O."/>
            <person name="Nnabue I."/>
            <person name="Nwadili C.O."/>
            <person name="Hribova E."/>
            <person name="Parker M."/>
            <person name="Nwogha J."/>
            <person name="Shu S."/>
            <person name="Carlson J."/>
            <person name="Kariba R."/>
            <person name="Muthemba S."/>
            <person name="Knop K."/>
            <person name="Barton G.J."/>
            <person name="Sherwood A.V."/>
            <person name="Lopez-Montes A."/>
            <person name="Asiedu R."/>
            <person name="Jamnadass R."/>
            <person name="Muchugi A."/>
            <person name="Goodstein D."/>
            <person name="Egesi C.N."/>
            <person name="Featherston J."/>
            <person name="Asfaw A."/>
            <person name="Simpson G.G."/>
            <person name="Dolezel J."/>
            <person name="Hendre P.S."/>
            <person name="Van Deynze A."/>
            <person name="Kumar P.L."/>
            <person name="Obidiegwu J.E."/>
            <person name="Bhattacharjee R."/>
            <person name="Rokhsar D.S."/>
        </authorList>
    </citation>
    <scope>NUCLEOTIDE SEQUENCE [LARGE SCALE GENOMIC DNA]</scope>
    <source>
        <strain evidence="2">cv. TDa95/00328</strain>
    </source>
</reference>
<proteinExistence type="predicted"/>
<protein>
    <submittedName>
        <fullName evidence="1">Uncharacterized protein</fullName>
    </submittedName>
</protein>
<sequence length="443" mass="48924">MLRQTPSRNQRARGFRVKHALQIFLLTAICIWLLYQIKHSHDKKREMEESNLKTSNKIAGNEDGRFNFGRKDLPHAEQIESVNDTQVEEEKEETEEEDEQEPKLEEALDEDERGIGDDAIDEKDHYRGDEEVEEEAKDVKDEEADESDNVRDFQEAREENYRKDDVAGSVHRETQTTDSDTGDDESIDKAGMKEEERLNLADETKNVMENNNTANSGEVDKSKVSVSGVDIAHNASMSNDNNAGVGMTENGNTTAENQSPNVTVVEKKESEDINHSTSMTAGSANNETEIKNNLTTSTESSNPTEPQISDHQAVTQNKSEQGNAVIDDASPQNTTVTLALNTTDKIEPNTTDKIEPNTTDKTEPMTNDNANVGNVTTKQTEKADGTSTSITNDNGDGSTEGVVANNSTDHVITEEEKDARIDLSTLAESVDQNLRNGDDDAAE</sequence>
<comment type="caution">
    <text evidence="1">The sequence shown here is derived from an EMBL/GenBank/DDBJ whole genome shotgun (WGS) entry which is preliminary data.</text>
</comment>
<evidence type="ECO:0000313" key="2">
    <source>
        <dbReference type="Proteomes" id="UP000827976"/>
    </source>
</evidence>
<organism evidence="1 2">
    <name type="scientific">Dioscorea alata</name>
    <name type="common">Purple yam</name>
    <dbReference type="NCBI Taxonomy" id="55571"/>
    <lineage>
        <taxon>Eukaryota</taxon>
        <taxon>Viridiplantae</taxon>
        <taxon>Streptophyta</taxon>
        <taxon>Embryophyta</taxon>
        <taxon>Tracheophyta</taxon>
        <taxon>Spermatophyta</taxon>
        <taxon>Magnoliopsida</taxon>
        <taxon>Liliopsida</taxon>
        <taxon>Dioscoreales</taxon>
        <taxon>Dioscoreaceae</taxon>
        <taxon>Dioscorea</taxon>
    </lineage>
</organism>
<evidence type="ECO:0000313" key="1">
    <source>
        <dbReference type="EMBL" id="KAH7660992.1"/>
    </source>
</evidence>
<dbReference type="Proteomes" id="UP000827976">
    <property type="component" value="Chromosome 15"/>
</dbReference>
<accession>A0ACB7UKF2</accession>
<keyword evidence="2" id="KW-1185">Reference proteome</keyword>
<dbReference type="EMBL" id="CM037025">
    <property type="protein sequence ID" value="KAH7660992.1"/>
    <property type="molecule type" value="Genomic_DNA"/>
</dbReference>